<sequence length="161" mass="19160">MIDEHTYQPMTCPVCGKFEFTELQETDLLFRDHMQCSICGWIFDCNQISNPDLTGGLNTLSLTEYRDWYKQKIEENPNFNYQEEHYLETAHSCPVCRHHKFKDINSFDICPVCGWCDDELMEKEPTKWAGNSNDLCLQDFKERYKSLCQNHSNYRYKTHGF</sequence>
<dbReference type="Pfam" id="PF14206">
    <property type="entry name" value="Cys_rich_CPCC"/>
    <property type="match status" value="2"/>
</dbReference>
<evidence type="ECO:0000313" key="2">
    <source>
        <dbReference type="EMBL" id="CRY94795.1"/>
    </source>
</evidence>
<name>A0A0H5Q069_9ZZZZ</name>
<protein>
    <recommendedName>
        <fullName evidence="1">Cysteine-rich CPCC domain-containing protein</fullName>
    </recommendedName>
</protein>
<geneLocation type="plasmid" evidence="2">
    <name>pRGRH0358</name>
</geneLocation>
<proteinExistence type="predicted"/>
<reference evidence="2" key="2">
    <citation type="submission" date="2015-07" db="EMBL/GenBank/DDBJ databases">
        <title>Plasmids, circular viruses and viroids from rat gut.</title>
        <authorList>
            <person name="Jorgensen T.J."/>
            <person name="Hansen M.A."/>
            <person name="Xu Z."/>
            <person name="Tabak M.A."/>
            <person name="Sorensen S.J."/>
            <person name="Hansen L.H."/>
        </authorList>
    </citation>
    <scope>NUCLEOTIDE SEQUENCE</scope>
    <source>
        <plasmid evidence="2">pRGRH0358</plasmid>
    </source>
</reference>
<organism evidence="2">
    <name type="scientific">uncultured prokaryote</name>
    <dbReference type="NCBI Taxonomy" id="198431"/>
    <lineage>
        <taxon>unclassified sequences</taxon>
        <taxon>environmental samples</taxon>
    </lineage>
</organism>
<dbReference type="InterPro" id="IPR025983">
    <property type="entry name" value="Cys_rich_CPCC"/>
</dbReference>
<keyword evidence="2" id="KW-0614">Plasmid</keyword>
<reference evidence="2" key="1">
    <citation type="submission" date="2015-06" db="EMBL/GenBank/DDBJ databases">
        <authorList>
            <person name="Joergensen T."/>
        </authorList>
    </citation>
    <scope>NUCLEOTIDE SEQUENCE</scope>
    <source>
        <plasmid evidence="2">pRGRH0358</plasmid>
    </source>
</reference>
<feature type="domain" description="Cysteine-rich CPCC" evidence="1">
    <location>
        <begin position="92"/>
        <end position="147"/>
    </location>
</feature>
<accession>A0A0H5Q069</accession>
<feature type="domain" description="Cysteine-rich CPCC" evidence="1">
    <location>
        <begin position="11"/>
        <end position="71"/>
    </location>
</feature>
<dbReference type="AlphaFoldDB" id="A0A0H5Q069"/>
<evidence type="ECO:0000259" key="1">
    <source>
        <dbReference type="Pfam" id="PF14206"/>
    </source>
</evidence>
<dbReference type="EMBL" id="LN853021">
    <property type="protein sequence ID" value="CRY94795.1"/>
    <property type="molecule type" value="Genomic_DNA"/>
</dbReference>